<dbReference type="Gene3D" id="1.25.40.620">
    <property type="match status" value="1"/>
</dbReference>
<keyword evidence="2" id="KW-0808">Transferase</keyword>
<protein>
    <submittedName>
        <fullName evidence="2">Serine/threonine protein kinase</fullName>
    </submittedName>
</protein>
<name>A0ABX1MI43_9CYAN</name>
<reference evidence="2 3" key="1">
    <citation type="submission" date="2018-06" db="EMBL/GenBank/DDBJ databases">
        <title>Comparative genomics of Brasilonema spp. strains.</title>
        <authorList>
            <person name="Alvarenga D.O."/>
            <person name="Fiore M.F."/>
            <person name="Varani A.M."/>
        </authorList>
    </citation>
    <scope>NUCLEOTIDE SEQUENCE [LARGE SCALE GENOMIC DNA]</scope>
    <source>
        <strain evidence="2 3">UFV-OR1</strain>
    </source>
</reference>
<dbReference type="PANTHER" id="PTHR34800">
    <property type="entry name" value="TETRAPYRROLE-BINDING PROTEIN, CHLOROPLASTIC"/>
    <property type="match status" value="1"/>
</dbReference>
<proteinExistence type="predicted"/>
<dbReference type="Pfam" id="PF05419">
    <property type="entry name" value="GUN4"/>
    <property type="match status" value="1"/>
</dbReference>
<dbReference type="SUPFAM" id="SSF56112">
    <property type="entry name" value="Protein kinase-like (PK-like)"/>
    <property type="match status" value="1"/>
</dbReference>
<dbReference type="CDD" id="cd16383">
    <property type="entry name" value="GUN4"/>
    <property type="match status" value="1"/>
</dbReference>
<evidence type="ECO:0000259" key="1">
    <source>
        <dbReference type="Pfam" id="PF05419"/>
    </source>
</evidence>
<accession>A0ABX1MI43</accession>
<evidence type="ECO:0000313" key="2">
    <source>
        <dbReference type="EMBL" id="NMF67536.1"/>
    </source>
</evidence>
<sequence length="227" mass="25611">ARQFSTGEKSISMTSDGTEGYAPIEQYRRKGSGAYTDVYGLAATLYFLLSADALKAADEEIVSAVRRKYDDEQLPPPKQFNSQISDRVNEAILLGMALEPQDRVQTVREWLELVLPKKINPPIPQPSIPYPQPKIQNQPSQNIATPPKSDDEIKLITAKMNYTQLRDLLAAGNWKQADEETARVMLAVAGREKQGWLDVKHIDNFPCLDLRTIDQLWVKYSNGRFGF</sequence>
<feature type="domain" description="GUN4-like" evidence="1">
    <location>
        <begin position="159"/>
        <end position="227"/>
    </location>
</feature>
<feature type="non-terminal residue" evidence="2">
    <location>
        <position position="227"/>
    </location>
</feature>
<evidence type="ECO:0000313" key="3">
    <source>
        <dbReference type="Proteomes" id="UP000762253"/>
    </source>
</evidence>
<dbReference type="InterPro" id="IPR037215">
    <property type="entry name" value="GUN4-like_sf"/>
</dbReference>
<comment type="caution">
    <text evidence="2">The sequence shown here is derived from an EMBL/GenBank/DDBJ whole genome shotgun (WGS) entry which is preliminary data.</text>
</comment>
<dbReference type="Proteomes" id="UP000762253">
    <property type="component" value="Unassembled WGS sequence"/>
</dbReference>
<dbReference type="EMBL" id="QMEC01000376">
    <property type="protein sequence ID" value="NMF67536.1"/>
    <property type="molecule type" value="Genomic_DNA"/>
</dbReference>
<organism evidence="2 3">
    <name type="scientific">Brasilonema octagenarum UFV-OR1</name>
    <dbReference type="NCBI Taxonomy" id="417115"/>
    <lineage>
        <taxon>Bacteria</taxon>
        <taxon>Bacillati</taxon>
        <taxon>Cyanobacteriota</taxon>
        <taxon>Cyanophyceae</taxon>
        <taxon>Nostocales</taxon>
        <taxon>Scytonemataceae</taxon>
        <taxon>Brasilonema</taxon>
        <taxon>Octagenarum group</taxon>
    </lineage>
</organism>
<dbReference type="PANTHER" id="PTHR34800:SF1">
    <property type="entry name" value="TETRAPYRROLE-BINDING PROTEIN, CHLOROPLASTIC"/>
    <property type="match status" value="1"/>
</dbReference>
<dbReference type="InterPro" id="IPR008629">
    <property type="entry name" value="GUN4-like"/>
</dbReference>
<feature type="non-terminal residue" evidence="2">
    <location>
        <position position="1"/>
    </location>
</feature>
<dbReference type="RefSeq" id="WP_211178825.1">
    <property type="nucleotide sequence ID" value="NZ_QMEC01000376.1"/>
</dbReference>
<keyword evidence="2" id="KW-0418">Kinase</keyword>
<keyword evidence="2" id="KW-0723">Serine/threonine-protein kinase</keyword>
<dbReference type="InterPro" id="IPR011009">
    <property type="entry name" value="Kinase-like_dom_sf"/>
</dbReference>
<dbReference type="SUPFAM" id="SSF140869">
    <property type="entry name" value="GUN4-like"/>
    <property type="match status" value="1"/>
</dbReference>
<dbReference type="GO" id="GO:0004674">
    <property type="term" value="F:protein serine/threonine kinase activity"/>
    <property type="evidence" value="ECO:0007669"/>
    <property type="project" value="UniProtKB-KW"/>
</dbReference>
<gene>
    <name evidence="2" type="ORF">DP115_34375</name>
</gene>
<keyword evidence="3" id="KW-1185">Reference proteome</keyword>